<dbReference type="KEGG" id="tsph:KIH39_00325"/>
<gene>
    <name evidence="1" type="ORF">KIH39_00325</name>
</gene>
<dbReference type="EMBL" id="CP074694">
    <property type="protein sequence ID" value="QVL32401.1"/>
    <property type="molecule type" value="Genomic_DNA"/>
</dbReference>
<dbReference type="AlphaFoldDB" id="A0A8E6B614"/>
<evidence type="ECO:0000313" key="2">
    <source>
        <dbReference type="Proteomes" id="UP000676194"/>
    </source>
</evidence>
<reference evidence="1" key="1">
    <citation type="submission" date="2021-05" db="EMBL/GenBank/DDBJ databases">
        <title>Complete genome sequence of the cellulolytic planctomycete Telmatocola sphagniphila SP2T and characterization of the first cellulase from planctomycetes.</title>
        <authorList>
            <person name="Rakitin A.L."/>
            <person name="Beletsky A.V."/>
            <person name="Naumoff D.G."/>
            <person name="Kulichevskaya I.S."/>
            <person name="Mardanov A.V."/>
            <person name="Ravin N.V."/>
            <person name="Dedysh S.N."/>
        </authorList>
    </citation>
    <scope>NUCLEOTIDE SEQUENCE</scope>
    <source>
        <strain evidence="1">SP2T</strain>
    </source>
</reference>
<name>A0A8E6B614_9BACT</name>
<accession>A0A8E6B614</accession>
<sequence length="300" mass="33328">MLRTLFLFLCIPSLGLSQTVEGNAIIKAPAGSSEIVITTTNRLAGAIHSLKWNGQEFIDSTDHGRQLQSASSFGDGKIPHWAESYNPTEAGSRKDSDGPTSTSRLLFLKKSGNELQTITRMAFWLTPEEKSEGHPALNKTKLSDHILTKRVQLGYRGNSHIIPYQVTFSTPIGEQPAISQFEALTGYMPIKFDQFWKFNPASNKFETLSREMGEQTLPVTLASADGKFAMGILGTDQSAKGFGKPSYGRFYFPAEKVTKWNCVYRQHTEKGLPPGDYSFSMFVLVGTLEDVRQAYIQLLK</sequence>
<proteinExistence type="predicted"/>
<protein>
    <submittedName>
        <fullName evidence="1">Uncharacterized protein</fullName>
    </submittedName>
</protein>
<dbReference type="Proteomes" id="UP000676194">
    <property type="component" value="Chromosome"/>
</dbReference>
<keyword evidence="2" id="KW-1185">Reference proteome</keyword>
<dbReference type="RefSeq" id="WP_213497293.1">
    <property type="nucleotide sequence ID" value="NZ_CP074694.1"/>
</dbReference>
<organism evidence="1 2">
    <name type="scientific">Telmatocola sphagniphila</name>
    <dbReference type="NCBI Taxonomy" id="1123043"/>
    <lineage>
        <taxon>Bacteria</taxon>
        <taxon>Pseudomonadati</taxon>
        <taxon>Planctomycetota</taxon>
        <taxon>Planctomycetia</taxon>
        <taxon>Gemmatales</taxon>
        <taxon>Gemmataceae</taxon>
    </lineage>
</organism>
<evidence type="ECO:0000313" key="1">
    <source>
        <dbReference type="EMBL" id="QVL32401.1"/>
    </source>
</evidence>